<dbReference type="Pfam" id="PF10230">
    <property type="entry name" value="LIDHydrolase"/>
    <property type="match status" value="1"/>
</dbReference>
<keyword evidence="9" id="KW-0812">Transmembrane</keyword>
<comment type="catalytic activity">
    <reaction evidence="8">
        <text>a cholesterol ester + H2O = cholesterol + a fatty acid + H(+)</text>
        <dbReference type="Rhea" id="RHEA:36403"/>
        <dbReference type="ChEBI" id="CHEBI:15377"/>
        <dbReference type="ChEBI" id="CHEBI:15378"/>
        <dbReference type="ChEBI" id="CHEBI:16113"/>
        <dbReference type="ChEBI" id="CHEBI:17002"/>
        <dbReference type="ChEBI" id="CHEBI:28868"/>
        <dbReference type="EC" id="3.1.1.13"/>
    </reaction>
    <physiologicalReaction direction="left-to-right" evidence="8">
        <dbReference type="Rhea" id="RHEA:36404"/>
    </physiologicalReaction>
</comment>
<accession>A0ABQ8TD60</accession>
<comment type="similarity">
    <text evidence="2">Belongs to the AB hydrolase superfamily. LDAH family.</text>
</comment>
<dbReference type="Proteomes" id="UP001148838">
    <property type="component" value="Unassembled WGS sequence"/>
</dbReference>
<evidence type="ECO:0000256" key="1">
    <source>
        <dbReference type="ARBA" id="ARBA00004502"/>
    </source>
</evidence>
<name>A0ABQ8TD60_PERAM</name>
<keyword evidence="5" id="KW-0378">Hydrolase</keyword>
<evidence type="ECO:0000256" key="8">
    <source>
        <dbReference type="ARBA" id="ARBA00049527"/>
    </source>
</evidence>
<dbReference type="PANTHER" id="PTHR13390">
    <property type="entry name" value="LIPASE"/>
    <property type="match status" value="1"/>
</dbReference>
<reference evidence="10 11" key="1">
    <citation type="journal article" date="2022" name="Allergy">
        <title>Genome assembly and annotation of Periplaneta americana reveal a comprehensive cockroach allergen profile.</title>
        <authorList>
            <person name="Wang L."/>
            <person name="Xiong Q."/>
            <person name="Saelim N."/>
            <person name="Wang L."/>
            <person name="Nong W."/>
            <person name="Wan A.T."/>
            <person name="Shi M."/>
            <person name="Liu X."/>
            <person name="Cao Q."/>
            <person name="Hui J.H.L."/>
            <person name="Sookrung N."/>
            <person name="Leung T.F."/>
            <person name="Tungtrongchitr A."/>
            <person name="Tsui S.K.W."/>
        </authorList>
    </citation>
    <scope>NUCLEOTIDE SEQUENCE [LARGE SCALE GENOMIC DNA]</scope>
    <source>
        <strain evidence="10">PWHHKU_190912</strain>
    </source>
</reference>
<keyword evidence="9" id="KW-1133">Transmembrane helix</keyword>
<dbReference type="Gene3D" id="3.40.50.1820">
    <property type="entry name" value="alpha/beta hydrolase"/>
    <property type="match status" value="1"/>
</dbReference>
<evidence type="ECO:0000256" key="4">
    <source>
        <dbReference type="ARBA" id="ARBA00022677"/>
    </source>
</evidence>
<evidence type="ECO:0000313" key="11">
    <source>
        <dbReference type="Proteomes" id="UP001148838"/>
    </source>
</evidence>
<comment type="subcellular location">
    <subcellularLocation>
        <location evidence="1">Lipid droplet</location>
    </subcellularLocation>
</comment>
<keyword evidence="4" id="KW-0551">Lipid droplet</keyword>
<evidence type="ECO:0000256" key="9">
    <source>
        <dbReference type="SAM" id="Phobius"/>
    </source>
</evidence>
<keyword evidence="9" id="KW-0472">Membrane</keyword>
<keyword evidence="11" id="KW-1185">Reference proteome</keyword>
<dbReference type="InterPro" id="IPR029058">
    <property type="entry name" value="AB_hydrolase_fold"/>
</dbReference>
<gene>
    <name evidence="10" type="ORF">ANN_06266</name>
</gene>
<dbReference type="PANTHER" id="PTHR13390:SF0">
    <property type="entry name" value="LIPID DROPLET-ASSOCIATED HYDROLASE"/>
    <property type="match status" value="1"/>
</dbReference>
<evidence type="ECO:0000256" key="3">
    <source>
        <dbReference type="ARBA" id="ARBA00019242"/>
    </source>
</evidence>
<sequence>MSPGSSTESYPAFARIGLRENPGKNLNQRLAKMLRFLLKAITILLLTSWEQLMLLLTVHPKYFKLSTCSTASFRIRTFTFIFLPFGFRNNISTDDALINVTGKIINELDIGNKCLGIFLDLRKAFDTINHNLLLDKLHTIGVRGNANGSEAVCEEIYNNYSAIKEISSPSGSYSKKKYFRKYNKSYLELGFTWYGNESEPKPRLHAYAHGKLNDVEAPLQIERRHTENCFCARSSLIFCGSLLYKLLPLCDMLLRLLHLRRGIDQDRLWCKQQAVCIMACKTTEGFVTVNGVSTNVITWGGWIEDKLNEDQKELILLIPGNPGSAGYYTTFLTKLHSQLGVPIWAVSHAGHVLPPPTRQNLPPLEQNPDLYNLEGQVEHKLAFIEKYVPKNVKLILIGHSIGAKIILEMLKNSEIKSRVMKAYLLFPTIERMALSPNGKIITGIVKHLIPTMLFLAWVFTILPVVVQKFLLAVHFMVRRMPTYHVTPTMNLVHPTVLQNVMFLALDEMEKVKELDEKGLKEASSLLFLYYGTTDGWVPLDYWKDMTRKHFDVKCMLCENKFDHAFVLRYSNEMADIMSDLIKEHTQLN</sequence>
<evidence type="ECO:0000256" key="2">
    <source>
        <dbReference type="ARBA" id="ARBA00008300"/>
    </source>
</evidence>
<evidence type="ECO:0000313" key="10">
    <source>
        <dbReference type="EMBL" id="KAJ4444474.1"/>
    </source>
</evidence>
<proteinExistence type="inferred from homology"/>
<comment type="caution">
    <text evidence="10">The sequence shown here is derived from an EMBL/GenBank/DDBJ whole genome shotgun (WGS) entry which is preliminary data.</text>
</comment>
<protein>
    <recommendedName>
        <fullName evidence="3">Lipid droplet-associated hydrolase</fullName>
        <ecNumber evidence="7">3.1.1.13</ecNumber>
    </recommendedName>
    <alternativeName>
        <fullName evidence="6">Lipid droplet-associated serine hydrolase</fullName>
    </alternativeName>
</protein>
<dbReference type="InterPro" id="IPR019363">
    <property type="entry name" value="LDAH"/>
</dbReference>
<evidence type="ECO:0000256" key="5">
    <source>
        <dbReference type="ARBA" id="ARBA00022801"/>
    </source>
</evidence>
<evidence type="ECO:0000256" key="6">
    <source>
        <dbReference type="ARBA" id="ARBA00031924"/>
    </source>
</evidence>
<evidence type="ECO:0000256" key="7">
    <source>
        <dbReference type="ARBA" id="ARBA00039150"/>
    </source>
</evidence>
<dbReference type="SUPFAM" id="SSF53474">
    <property type="entry name" value="alpha/beta-Hydrolases"/>
    <property type="match status" value="1"/>
</dbReference>
<organism evidence="10 11">
    <name type="scientific">Periplaneta americana</name>
    <name type="common">American cockroach</name>
    <name type="synonym">Blatta americana</name>
    <dbReference type="NCBI Taxonomy" id="6978"/>
    <lineage>
        <taxon>Eukaryota</taxon>
        <taxon>Metazoa</taxon>
        <taxon>Ecdysozoa</taxon>
        <taxon>Arthropoda</taxon>
        <taxon>Hexapoda</taxon>
        <taxon>Insecta</taxon>
        <taxon>Pterygota</taxon>
        <taxon>Neoptera</taxon>
        <taxon>Polyneoptera</taxon>
        <taxon>Dictyoptera</taxon>
        <taxon>Blattodea</taxon>
        <taxon>Blattoidea</taxon>
        <taxon>Blattidae</taxon>
        <taxon>Blattinae</taxon>
        <taxon>Periplaneta</taxon>
    </lineage>
</organism>
<feature type="transmembrane region" description="Helical" evidence="9">
    <location>
        <begin position="448"/>
        <end position="471"/>
    </location>
</feature>
<dbReference type="EMBL" id="JAJSOF020000011">
    <property type="protein sequence ID" value="KAJ4444474.1"/>
    <property type="molecule type" value="Genomic_DNA"/>
</dbReference>
<dbReference type="EC" id="3.1.1.13" evidence="7"/>